<sequence length="117" mass="13159">MVLVYEYRTLVRHVLLSFSAPADELRHPSIKAWDYLRTTLCVLFTSTHLMVLSPDGQVLSWYVSGSLFGPAVVCDRVLVQSSPYYLLPIYAGVGKVGRISLLRRAWISAISLCRKAK</sequence>
<organism evidence="1 2">
    <name type="scientific">Protopolystoma xenopodis</name>
    <dbReference type="NCBI Taxonomy" id="117903"/>
    <lineage>
        <taxon>Eukaryota</taxon>
        <taxon>Metazoa</taxon>
        <taxon>Spiralia</taxon>
        <taxon>Lophotrochozoa</taxon>
        <taxon>Platyhelminthes</taxon>
        <taxon>Monogenea</taxon>
        <taxon>Polyopisthocotylea</taxon>
        <taxon>Polystomatidea</taxon>
        <taxon>Polystomatidae</taxon>
        <taxon>Protopolystoma</taxon>
    </lineage>
</organism>
<accession>A0A3S5AA84</accession>
<dbReference type="EMBL" id="CAAALY010125110">
    <property type="protein sequence ID" value="VEL31665.1"/>
    <property type="molecule type" value="Genomic_DNA"/>
</dbReference>
<proteinExistence type="predicted"/>
<dbReference type="AlphaFoldDB" id="A0A3S5AA84"/>
<evidence type="ECO:0000313" key="1">
    <source>
        <dbReference type="EMBL" id="VEL31665.1"/>
    </source>
</evidence>
<evidence type="ECO:0000313" key="2">
    <source>
        <dbReference type="Proteomes" id="UP000784294"/>
    </source>
</evidence>
<protein>
    <submittedName>
        <fullName evidence="1">Uncharacterized protein</fullName>
    </submittedName>
</protein>
<gene>
    <name evidence="1" type="ORF">PXEA_LOCUS25105</name>
</gene>
<keyword evidence="2" id="KW-1185">Reference proteome</keyword>
<reference evidence="1" key="1">
    <citation type="submission" date="2018-11" db="EMBL/GenBank/DDBJ databases">
        <authorList>
            <consortium name="Pathogen Informatics"/>
        </authorList>
    </citation>
    <scope>NUCLEOTIDE SEQUENCE</scope>
</reference>
<name>A0A3S5AA84_9PLAT</name>
<dbReference type="Proteomes" id="UP000784294">
    <property type="component" value="Unassembled WGS sequence"/>
</dbReference>
<comment type="caution">
    <text evidence="1">The sequence shown here is derived from an EMBL/GenBank/DDBJ whole genome shotgun (WGS) entry which is preliminary data.</text>
</comment>